<evidence type="ECO:0000256" key="8">
    <source>
        <dbReference type="ARBA" id="ARBA00023002"/>
    </source>
</evidence>
<evidence type="ECO:0000256" key="9">
    <source>
        <dbReference type="ARBA" id="ARBA00032024"/>
    </source>
</evidence>
<evidence type="ECO:0000259" key="12">
    <source>
        <dbReference type="Pfam" id="PF02558"/>
    </source>
</evidence>
<dbReference type="GO" id="GO:0005737">
    <property type="term" value="C:cytoplasm"/>
    <property type="evidence" value="ECO:0007669"/>
    <property type="project" value="TreeGrafter"/>
</dbReference>
<name>A0A7X4YTK2_9BACL</name>
<dbReference type="EC" id="1.1.1.169" evidence="4 11"/>
<evidence type="ECO:0000313" key="14">
    <source>
        <dbReference type="EMBL" id="NBC72250.1"/>
    </source>
</evidence>
<dbReference type="GO" id="GO:0015940">
    <property type="term" value="P:pantothenate biosynthetic process"/>
    <property type="evidence" value="ECO:0007669"/>
    <property type="project" value="UniProtKB-UniPathway"/>
</dbReference>
<feature type="domain" description="Ketopantoate reductase C-terminal" evidence="13">
    <location>
        <begin position="192"/>
        <end position="311"/>
    </location>
</feature>
<proteinExistence type="inferred from homology"/>
<keyword evidence="6 11" id="KW-0566">Pantothenate biosynthesis</keyword>
<dbReference type="InterPro" id="IPR050838">
    <property type="entry name" value="Ketopantoate_reductase"/>
</dbReference>
<evidence type="ECO:0000256" key="6">
    <source>
        <dbReference type="ARBA" id="ARBA00022655"/>
    </source>
</evidence>
<comment type="pathway">
    <text evidence="2 11">Cofactor biosynthesis; (R)-pantothenate biosynthesis; (R)-pantoate from 3-methyl-2-oxobutanoate: step 2/2.</text>
</comment>
<dbReference type="NCBIfam" id="TIGR00745">
    <property type="entry name" value="apbA_panE"/>
    <property type="match status" value="1"/>
</dbReference>
<dbReference type="Pfam" id="PF08546">
    <property type="entry name" value="ApbA_C"/>
    <property type="match status" value="1"/>
</dbReference>
<protein>
    <recommendedName>
        <fullName evidence="5 11">2-dehydropantoate 2-reductase</fullName>
        <ecNumber evidence="4 11">1.1.1.169</ecNumber>
    </recommendedName>
    <alternativeName>
        <fullName evidence="9 11">Ketopantoate reductase</fullName>
    </alternativeName>
</protein>
<evidence type="ECO:0000259" key="13">
    <source>
        <dbReference type="Pfam" id="PF08546"/>
    </source>
</evidence>
<dbReference type="Gene3D" id="3.40.50.720">
    <property type="entry name" value="NAD(P)-binding Rossmann-like Domain"/>
    <property type="match status" value="1"/>
</dbReference>
<keyword evidence="15" id="KW-1185">Reference proteome</keyword>
<keyword evidence="8 11" id="KW-0560">Oxidoreductase</keyword>
<dbReference type="OrthoDB" id="9800163at2"/>
<comment type="similarity">
    <text evidence="3 11">Belongs to the ketopantoate reductase family.</text>
</comment>
<dbReference type="InterPro" id="IPR013332">
    <property type="entry name" value="KPR_N"/>
</dbReference>
<comment type="caution">
    <text evidence="14">The sequence shown here is derived from an EMBL/GenBank/DDBJ whole genome shotgun (WGS) entry which is preliminary data.</text>
</comment>
<dbReference type="InterPro" id="IPR013752">
    <property type="entry name" value="KPA_reductase"/>
</dbReference>
<dbReference type="Pfam" id="PF02558">
    <property type="entry name" value="ApbA"/>
    <property type="match status" value="1"/>
</dbReference>
<dbReference type="AlphaFoldDB" id="A0A7X4YTK2"/>
<reference evidence="14 15" key="1">
    <citation type="submission" date="2020-01" db="EMBL/GenBank/DDBJ databases">
        <title>Paenibacillus soybeanensis sp. nov. isolated from the nodules of soybean (Glycine max(L.) Merr).</title>
        <authorList>
            <person name="Wang H."/>
        </authorList>
    </citation>
    <scope>NUCLEOTIDE SEQUENCE [LARGE SCALE GENOMIC DNA]</scope>
    <source>
        <strain evidence="14 15">DSM 23054</strain>
    </source>
</reference>
<dbReference type="PANTHER" id="PTHR43765">
    <property type="entry name" value="2-DEHYDROPANTOATE 2-REDUCTASE-RELATED"/>
    <property type="match status" value="1"/>
</dbReference>
<dbReference type="PANTHER" id="PTHR43765:SF2">
    <property type="entry name" value="2-DEHYDROPANTOATE 2-REDUCTASE"/>
    <property type="match status" value="1"/>
</dbReference>
<evidence type="ECO:0000256" key="3">
    <source>
        <dbReference type="ARBA" id="ARBA00007870"/>
    </source>
</evidence>
<dbReference type="SUPFAM" id="SSF51735">
    <property type="entry name" value="NAD(P)-binding Rossmann-fold domains"/>
    <property type="match status" value="1"/>
</dbReference>
<dbReference type="Proteomes" id="UP000558113">
    <property type="component" value="Unassembled WGS sequence"/>
</dbReference>
<evidence type="ECO:0000256" key="7">
    <source>
        <dbReference type="ARBA" id="ARBA00022857"/>
    </source>
</evidence>
<evidence type="ECO:0000256" key="11">
    <source>
        <dbReference type="RuleBase" id="RU362068"/>
    </source>
</evidence>
<feature type="domain" description="Ketopantoate reductase N-terminal" evidence="12">
    <location>
        <begin position="3"/>
        <end position="160"/>
    </location>
</feature>
<dbReference type="GO" id="GO:0050661">
    <property type="term" value="F:NADP binding"/>
    <property type="evidence" value="ECO:0007669"/>
    <property type="project" value="TreeGrafter"/>
</dbReference>
<evidence type="ECO:0000256" key="1">
    <source>
        <dbReference type="ARBA" id="ARBA00002919"/>
    </source>
</evidence>
<dbReference type="InterPro" id="IPR013328">
    <property type="entry name" value="6PGD_dom2"/>
</dbReference>
<dbReference type="InterPro" id="IPR008927">
    <property type="entry name" value="6-PGluconate_DH-like_C_sf"/>
</dbReference>
<comment type="catalytic activity">
    <reaction evidence="10 11">
        <text>(R)-pantoate + NADP(+) = 2-dehydropantoate + NADPH + H(+)</text>
        <dbReference type="Rhea" id="RHEA:16233"/>
        <dbReference type="ChEBI" id="CHEBI:11561"/>
        <dbReference type="ChEBI" id="CHEBI:15378"/>
        <dbReference type="ChEBI" id="CHEBI:15980"/>
        <dbReference type="ChEBI" id="CHEBI:57783"/>
        <dbReference type="ChEBI" id="CHEBI:58349"/>
        <dbReference type="EC" id="1.1.1.169"/>
    </reaction>
</comment>
<dbReference type="UniPathway" id="UPA00028">
    <property type="reaction ID" value="UER00004"/>
</dbReference>
<keyword evidence="7 11" id="KW-0521">NADP</keyword>
<dbReference type="GO" id="GO:0008677">
    <property type="term" value="F:2-dehydropantoate 2-reductase activity"/>
    <property type="evidence" value="ECO:0007669"/>
    <property type="project" value="UniProtKB-EC"/>
</dbReference>
<dbReference type="EMBL" id="JAAAMU010000017">
    <property type="protein sequence ID" value="NBC72250.1"/>
    <property type="molecule type" value="Genomic_DNA"/>
</dbReference>
<dbReference type="SUPFAM" id="SSF48179">
    <property type="entry name" value="6-phosphogluconate dehydrogenase C-terminal domain-like"/>
    <property type="match status" value="1"/>
</dbReference>
<dbReference type="InterPro" id="IPR036291">
    <property type="entry name" value="NAD(P)-bd_dom_sf"/>
</dbReference>
<organism evidence="14 15">
    <name type="scientific">Paenibacillus sacheonensis</name>
    <dbReference type="NCBI Taxonomy" id="742054"/>
    <lineage>
        <taxon>Bacteria</taxon>
        <taxon>Bacillati</taxon>
        <taxon>Bacillota</taxon>
        <taxon>Bacilli</taxon>
        <taxon>Bacillales</taxon>
        <taxon>Paenibacillaceae</taxon>
        <taxon>Paenibacillus</taxon>
    </lineage>
</organism>
<dbReference type="Gene3D" id="1.10.1040.10">
    <property type="entry name" value="N-(1-d-carboxylethyl)-l-norvaline Dehydrogenase, domain 2"/>
    <property type="match status" value="1"/>
</dbReference>
<dbReference type="RefSeq" id="WP_161703037.1">
    <property type="nucleotide sequence ID" value="NZ_JAAAMU010000017.1"/>
</dbReference>
<evidence type="ECO:0000256" key="5">
    <source>
        <dbReference type="ARBA" id="ARBA00019465"/>
    </source>
</evidence>
<dbReference type="InterPro" id="IPR003710">
    <property type="entry name" value="ApbA"/>
</dbReference>
<evidence type="ECO:0000256" key="10">
    <source>
        <dbReference type="ARBA" id="ARBA00048793"/>
    </source>
</evidence>
<accession>A0A7X4YTK2</accession>
<evidence type="ECO:0000256" key="4">
    <source>
        <dbReference type="ARBA" id="ARBA00013014"/>
    </source>
</evidence>
<evidence type="ECO:0000256" key="2">
    <source>
        <dbReference type="ARBA" id="ARBA00004994"/>
    </source>
</evidence>
<gene>
    <name evidence="14" type="ORF">GT003_24910</name>
</gene>
<evidence type="ECO:0000313" key="15">
    <source>
        <dbReference type="Proteomes" id="UP000558113"/>
    </source>
</evidence>
<comment type="function">
    <text evidence="1 11">Catalyzes the NADPH-dependent reduction of ketopantoate into pantoic acid.</text>
</comment>
<sequence>MRIIIVGGGAIGLLLAARLARAGERIMLLTRTDEQAEALSSEGLLLIENAGAERRIQISSSSLIRYTAAGEHRAFAPDWVLLAVKQPSLNEALLAELKLLAAGGVPLLALQNGIGHMELLQRSLPQSPVYAAVTTEGALRTDARTVMHTGTGQLTFGSWTESEKNDAKPQKMLLQALNGAGIQAKLSKEMKDQVFLKLLINAVINPLTAIFQVKNGELPQDPHRLKLMRALHGESEQILRADGLQSNADHWERLLGVCAATAANESSMLRDIRAGRMTEINWINGGIAERAKQLGLPSKMNEAVRALVEALHVS</sequence>